<dbReference type="RefSeq" id="WP_206291272.1">
    <property type="nucleotide sequence ID" value="NZ_CP063458.1"/>
</dbReference>
<evidence type="ECO:0000313" key="3">
    <source>
        <dbReference type="Proteomes" id="UP000593765"/>
    </source>
</evidence>
<keyword evidence="3" id="KW-1185">Reference proteome</keyword>
<reference evidence="2 3" key="1">
    <citation type="submission" date="2020-10" db="EMBL/GenBank/DDBJ databases">
        <title>Wide distribution of Phycisphaera-like planctomycetes from WD2101 soil group in peatlands and genome analysis of the first cultivated representative.</title>
        <authorList>
            <person name="Dedysh S.N."/>
            <person name="Beletsky A.V."/>
            <person name="Ivanova A."/>
            <person name="Kulichevskaya I.S."/>
            <person name="Suzina N.E."/>
            <person name="Philippov D.A."/>
            <person name="Rakitin A.L."/>
            <person name="Mardanov A.V."/>
            <person name="Ravin N.V."/>
        </authorList>
    </citation>
    <scope>NUCLEOTIDE SEQUENCE [LARGE SCALE GENOMIC DNA]</scope>
    <source>
        <strain evidence="2 3">M1803</strain>
    </source>
</reference>
<proteinExistence type="predicted"/>
<gene>
    <name evidence="2" type="ORF">IPV69_18855</name>
</gene>
<dbReference type="Proteomes" id="UP000593765">
    <property type="component" value="Chromosome"/>
</dbReference>
<dbReference type="Pfam" id="PF13709">
    <property type="entry name" value="DUF4159"/>
    <property type="match status" value="1"/>
</dbReference>
<dbReference type="Gene3D" id="3.40.50.12140">
    <property type="entry name" value="Domain of unknown function DUF4159"/>
    <property type="match status" value="1"/>
</dbReference>
<protein>
    <submittedName>
        <fullName evidence="2">DUF4159 domain-containing protein</fullName>
    </submittedName>
</protein>
<dbReference type="AlphaFoldDB" id="A0A7M2WSN9"/>
<sequence>MTIRPAVRIFVPLLVVALLATLVVAQRSRRSRVAEGAGIQDLTDRAGIPVWDVDPNFKSDVFTFIRLRYKSWGRYGGGWETDMPDSDMNFSFRLQQLTSLKVDPVPKNLELTDPELFDYPFIYMIEPGGLEFSEEEVVKLRHYLLNGGFLMVDDFWGEAEWENFYREIKRVFPDREPQELPLEHPLFHAVFNLKEKPQVPSIGFAQRYRGTDITWERPDAKEVHYKGIFDDKGRMMAIICHNTDLGDGWEREGEDEYYFREFSEKKAYPMGINIVFYAMTH</sequence>
<organism evidence="2 3">
    <name type="scientific">Humisphaera borealis</name>
    <dbReference type="NCBI Taxonomy" id="2807512"/>
    <lineage>
        <taxon>Bacteria</taxon>
        <taxon>Pseudomonadati</taxon>
        <taxon>Planctomycetota</taxon>
        <taxon>Phycisphaerae</taxon>
        <taxon>Tepidisphaerales</taxon>
        <taxon>Tepidisphaeraceae</taxon>
        <taxon>Humisphaera</taxon>
    </lineage>
</organism>
<dbReference type="InterPro" id="IPR025297">
    <property type="entry name" value="DUF4159"/>
</dbReference>
<name>A0A7M2WSN9_9BACT</name>
<dbReference type="KEGG" id="hbs:IPV69_18855"/>
<evidence type="ECO:0000259" key="1">
    <source>
        <dbReference type="Pfam" id="PF13709"/>
    </source>
</evidence>
<accession>A0A7M2WSN9</accession>
<dbReference type="EMBL" id="CP063458">
    <property type="protein sequence ID" value="QOV88294.1"/>
    <property type="molecule type" value="Genomic_DNA"/>
</dbReference>
<evidence type="ECO:0000313" key="2">
    <source>
        <dbReference type="EMBL" id="QOV88294.1"/>
    </source>
</evidence>
<feature type="domain" description="DUF4159" evidence="1">
    <location>
        <begin position="64"/>
        <end position="279"/>
    </location>
</feature>